<feature type="coiled-coil region" evidence="1">
    <location>
        <begin position="669"/>
        <end position="703"/>
    </location>
</feature>
<dbReference type="KEGG" id="tet:TTHERM_00919670"/>
<feature type="compositionally biased region" description="Polar residues" evidence="2">
    <location>
        <begin position="247"/>
        <end position="267"/>
    </location>
</feature>
<feature type="region of interest" description="Disordered" evidence="2">
    <location>
        <begin position="247"/>
        <end position="272"/>
    </location>
</feature>
<dbReference type="EMBL" id="GG662213">
    <property type="protein sequence ID" value="EAS07618.2"/>
    <property type="molecule type" value="Genomic_DNA"/>
</dbReference>
<gene>
    <name evidence="3" type="ORF">TTHERM_00919670</name>
</gene>
<feature type="compositionally biased region" description="Low complexity" evidence="2">
    <location>
        <begin position="783"/>
        <end position="798"/>
    </location>
</feature>
<dbReference type="RefSeq" id="XP_001027860.2">
    <property type="nucleotide sequence ID" value="XM_001027860.3"/>
</dbReference>
<feature type="compositionally biased region" description="Polar residues" evidence="2">
    <location>
        <begin position="745"/>
        <end position="765"/>
    </location>
</feature>
<feature type="compositionally biased region" description="Polar residues" evidence="2">
    <location>
        <begin position="910"/>
        <end position="919"/>
    </location>
</feature>
<dbReference type="GeneID" id="7840751"/>
<sequence>MNQLFQKFINFKCEMNVLHGNQPITHLCVDKNCKQSIENVSSQNGKKSTGKMMSSNSILLCCKCVQSSHQNHQVISIEQFIKQAKSESKSNIYDINKQSPNYNVYEQKKNNILQCLSKISQKISNYTQLIKLKELSESSDKALNQRLITQNLQQQEFIMQRIFTLEGNNYSNQAEFEVLLKEVQEGLQKNQSVMKQYEVTKKEEDIQLKELDFIFAKLNQETQKIIQLFDRDISYHIHQKLNEYIQQSNKQAQQNNDKQSTENLNQEKNTKTLDLNAFDQISKLFSSGAKSGKNQQEQHSEQENNTQQQNITKQRLVEIQNLNPAINNNSTPTASKQNFNQNNSGGFSNLKLGNLSTAQTNSYVYSDQKLKSDNLNNKSAANSAIKGYSILSAVKCQTPQSVANENDSASINSYKKKEAPPAFSSVFPQSSSSKKISPQEKRVFIQTTNQTSNIVFVTNSQNVPANKNEDLENQKSKIQMKFQTDSLNFDNFTPKLSENSSKIKNIGGNLSPISKPQNAEDELHQTAKEIIQENNIEWLDNEDYDLIDRGQFLAKERRQIGQEDFNLKKLGQQDDEEEDDDNVTLYDNEDYDSNDFLEKDEDLIQFGEEIYEQDKENNNQQSFYRQNYNKCGQNLNLNGFQSSAQKSFQTLQNEGQSQIQQTYGQEVDRKKEKRLRKRLSKKLKKLRQQHDLIEQEQMQLKLKQVEEEKKLSMIKLNDVNPDQSSSVKQFQYSSCNPANKKGQFKGTNSQLQNSAEKGKQQQLSDTKFNKESNFQNLLSQMKSNQQQNLNKQSSNINQPNLLKDSLGYNQKTGIYSSKILNTAISPNKQEAVQQFERDQSPDLQHFSNGITINQTKKKLKTNQIYEGAYTNSELKSQQYNFNQNQIVKNNNFGINQMKNNIHSQFEYEQKSQNNNSKFEGSQESQSFQQSMSAFQSQNSTLSNKKDLSLINLQMKTSNIQNSQQQSQVYNNFNNQRHFNNTQFQYNQYQNPNLQQPNNYNTLLSDVNLNNNNQQRHGRYSERFQSEFSQSQLKIQNNFQSSQDPFQVPQKPNQQSVIARHNSLIRPYQQNYQSAYNQKQNSLDTSTPFEEQININSSKQSLNFRNTNTSSKNTNYSNPHTFMQNDERVLNKSKIQQPQQQDCVNNFKLQSEISQGLEQIQQQIEFSNSLREQLERKIREEQQNSDKYQQSSSTKRLKFQIIDDEPQNSKHNNYLKSYENQIYNPIERSYQIDNVSSLDEQNQSQYDDQSPLYSPIVQFSPMESDEIS</sequence>
<feature type="region of interest" description="Disordered" evidence="2">
    <location>
        <begin position="288"/>
        <end position="309"/>
    </location>
</feature>
<feature type="region of interest" description="Disordered" evidence="2">
    <location>
        <begin position="1179"/>
        <end position="1213"/>
    </location>
</feature>
<accession>Q24IK7</accession>
<feature type="region of interest" description="Disordered" evidence="2">
    <location>
        <begin position="907"/>
        <end position="927"/>
    </location>
</feature>
<dbReference type="InParanoid" id="Q24IK7"/>
<evidence type="ECO:0000256" key="2">
    <source>
        <dbReference type="SAM" id="MobiDB-lite"/>
    </source>
</evidence>
<dbReference type="Proteomes" id="UP000009168">
    <property type="component" value="Unassembled WGS sequence"/>
</dbReference>
<evidence type="ECO:0000313" key="3">
    <source>
        <dbReference type="EMBL" id="EAS07618.2"/>
    </source>
</evidence>
<proteinExistence type="predicted"/>
<feature type="compositionally biased region" description="Polar residues" evidence="2">
    <location>
        <begin position="1236"/>
        <end position="1251"/>
    </location>
</feature>
<keyword evidence="1" id="KW-0175">Coiled coil</keyword>
<feature type="compositionally biased region" description="Polar residues" evidence="2">
    <location>
        <begin position="720"/>
        <end position="737"/>
    </location>
</feature>
<feature type="region of interest" description="Disordered" evidence="2">
    <location>
        <begin position="1236"/>
        <end position="1267"/>
    </location>
</feature>
<keyword evidence="4" id="KW-1185">Reference proteome</keyword>
<feature type="region of interest" description="Disordered" evidence="2">
    <location>
        <begin position="717"/>
        <end position="765"/>
    </location>
</feature>
<dbReference type="STRING" id="312017.Q24IK7"/>
<evidence type="ECO:0000256" key="1">
    <source>
        <dbReference type="SAM" id="Coils"/>
    </source>
</evidence>
<dbReference type="AlphaFoldDB" id="Q24IK7"/>
<feature type="compositionally biased region" description="Polar residues" evidence="2">
    <location>
        <begin position="1184"/>
        <end position="1193"/>
    </location>
</feature>
<feature type="region of interest" description="Disordered" evidence="2">
    <location>
        <begin position="783"/>
        <end position="802"/>
    </location>
</feature>
<reference evidence="4" key="1">
    <citation type="journal article" date="2006" name="PLoS Biol.">
        <title>Macronuclear genome sequence of the ciliate Tetrahymena thermophila, a model eukaryote.</title>
        <authorList>
            <person name="Eisen J.A."/>
            <person name="Coyne R.S."/>
            <person name="Wu M."/>
            <person name="Wu D."/>
            <person name="Thiagarajan M."/>
            <person name="Wortman J.R."/>
            <person name="Badger J.H."/>
            <person name="Ren Q."/>
            <person name="Amedeo P."/>
            <person name="Jones K.M."/>
            <person name="Tallon L.J."/>
            <person name="Delcher A.L."/>
            <person name="Salzberg S.L."/>
            <person name="Silva J.C."/>
            <person name="Haas B.J."/>
            <person name="Majoros W.H."/>
            <person name="Farzad M."/>
            <person name="Carlton J.M."/>
            <person name="Smith R.K. Jr."/>
            <person name="Garg J."/>
            <person name="Pearlman R.E."/>
            <person name="Karrer K.M."/>
            <person name="Sun L."/>
            <person name="Manning G."/>
            <person name="Elde N.C."/>
            <person name="Turkewitz A.P."/>
            <person name="Asai D.J."/>
            <person name="Wilkes D.E."/>
            <person name="Wang Y."/>
            <person name="Cai H."/>
            <person name="Collins K."/>
            <person name="Stewart B.A."/>
            <person name="Lee S.R."/>
            <person name="Wilamowska K."/>
            <person name="Weinberg Z."/>
            <person name="Ruzzo W.L."/>
            <person name="Wloga D."/>
            <person name="Gaertig J."/>
            <person name="Frankel J."/>
            <person name="Tsao C.-C."/>
            <person name="Gorovsky M.A."/>
            <person name="Keeling P.J."/>
            <person name="Waller R.F."/>
            <person name="Patron N.J."/>
            <person name="Cherry J.M."/>
            <person name="Stover N.A."/>
            <person name="Krieger C.J."/>
            <person name="del Toro C."/>
            <person name="Ryder H.F."/>
            <person name="Williamson S.C."/>
            <person name="Barbeau R.A."/>
            <person name="Hamilton E.P."/>
            <person name="Orias E."/>
        </authorList>
    </citation>
    <scope>NUCLEOTIDE SEQUENCE [LARGE SCALE GENOMIC DNA]</scope>
    <source>
        <strain evidence="4">SB210</strain>
    </source>
</reference>
<feature type="region of interest" description="Disordered" evidence="2">
    <location>
        <begin position="566"/>
        <end position="592"/>
    </location>
</feature>
<feature type="compositionally biased region" description="Acidic residues" evidence="2">
    <location>
        <begin position="573"/>
        <end position="592"/>
    </location>
</feature>
<organism evidence="3 4">
    <name type="scientific">Tetrahymena thermophila (strain SB210)</name>
    <dbReference type="NCBI Taxonomy" id="312017"/>
    <lineage>
        <taxon>Eukaryota</taxon>
        <taxon>Sar</taxon>
        <taxon>Alveolata</taxon>
        <taxon>Ciliophora</taxon>
        <taxon>Intramacronucleata</taxon>
        <taxon>Oligohymenophorea</taxon>
        <taxon>Hymenostomatida</taxon>
        <taxon>Tetrahymenina</taxon>
        <taxon>Tetrahymenidae</taxon>
        <taxon>Tetrahymena</taxon>
    </lineage>
</organism>
<protein>
    <submittedName>
        <fullName evidence="3">Uncharacterized protein</fullName>
    </submittedName>
</protein>
<evidence type="ECO:0000313" key="4">
    <source>
        <dbReference type="Proteomes" id="UP000009168"/>
    </source>
</evidence>
<dbReference type="HOGENOM" id="CLU_272691_0_0_1"/>
<name>Q24IK7_TETTS</name>